<evidence type="ECO:0000313" key="3">
    <source>
        <dbReference type="EnsemblMetazoa" id="MESCA000989-PA"/>
    </source>
</evidence>
<reference evidence="4" key="1">
    <citation type="submission" date="2013-02" db="EMBL/GenBank/DDBJ databases">
        <authorList>
            <person name="Hughes D."/>
        </authorList>
    </citation>
    <scope>NUCLEOTIDE SEQUENCE</scope>
    <source>
        <strain>Durham</strain>
        <strain evidence="4">NC isolate 2 -- Noor lab</strain>
    </source>
</reference>
<proteinExistence type="predicted"/>
<dbReference type="EMBL" id="CAQQ02147953">
    <property type="status" value="NOT_ANNOTATED_CDS"/>
    <property type="molecule type" value="Genomic_DNA"/>
</dbReference>
<protein>
    <recommendedName>
        <fullName evidence="2">CWH43-like N-terminal domain-containing protein</fullName>
    </recommendedName>
</protein>
<organism evidence="3 4">
    <name type="scientific">Megaselia scalaris</name>
    <name type="common">Humpbacked fly</name>
    <name type="synonym">Phora scalaris</name>
    <dbReference type="NCBI Taxonomy" id="36166"/>
    <lineage>
        <taxon>Eukaryota</taxon>
        <taxon>Metazoa</taxon>
        <taxon>Ecdysozoa</taxon>
        <taxon>Arthropoda</taxon>
        <taxon>Hexapoda</taxon>
        <taxon>Insecta</taxon>
        <taxon>Pterygota</taxon>
        <taxon>Neoptera</taxon>
        <taxon>Endopterygota</taxon>
        <taxon>Diptera</taxon>
        <taxon>Brachycera</taxon>
        <taxon>Muscomorpha</taxon>
        <taxon>Platypezoidea</taxon>
        <taxon>Phoridae</taxon>
        <taxon>Megaseliini</taxon>
        <taxon>Megaselia</taxon>
    </lineage>
</organism>
<reference evidence="3" key="2">
    <citation type="submission" date="2015-06" db="UniProtKB">
        <authorList>
            <consortium name="EnsemblMetazoa"/>
        </authorList>
    </citation>
    <scope>IDENTIFICATION</scope>
</reference>
<dbReference type="STRING" id="36166.T1GCH5"/>
<keyword evidence="1" id="KW-0812">Transmembrane</keyword>
<evidence type="ECO:0000259" key="2">
    <source>
        <dbReference type="Pfam" id="PF10277"/>
    </source>
</evidence>
<dbReference type="Proteomes" id="UP000015102">
    <property type="component" value="Unassembled WGS sequence"/>
</dbReference>
<name>T1GCH5_MEGSC</name>
<dbReference type="InterPro" id="IPR019402">
    <property type="entry name" value="CWH43_N"/>
</dbReference>
<dbReference type="AlphaFoldDB" id="T1GCH5"/>
<evidence type="ECO:0000256" key="1">
    <source>
        <dbReference type="SAM" id="Phobius"/>
    </source>
</evidence>
<accession>T1GCH5</accession>
<dbReference type="Pfam" id="PF10277">
    <property type="entry name" value="Frag1"/>
    <property type="match status" value="1"/>
</dbReference>
<dbReference type="EnsemblMetazoa" id="MESCA000989-RA">
    <property type="protein sequence ID" value="MESCA000989-PA"/>
    <property type="gene ID" value="MESCA000989"/>
</dbReference>
<dbReference type="HOGENOM" id="CLU_2690657_0_0_1"/>
<feature type="transmembrane region" description="Helical" evidence="1">
    <location>
        <begin position="37"/>
        <end position="54"/>
    </location>
</feature>
<keyword evidence="4" id="KW-1185">Reference proteome</keyword>
<keyword evidence="1" id="KW-1133">Transmembrane helix</keyword>
<feature type="domain" description="CWH43-like N-terminal" evidence="2">
    <location>
        <begin position="3"/>
        <end position="62"/>
    </location>
</feature>
<sequence length="74" mass="8813">MTTSLCHMLASIKLYEALHPKDQRNESQRKSLKWKKNFFAISIASTIGLLLFFAKHRFYCHDMEDIERITSFQF</sequence>
<evidence type="ECO:0000313" key="4">
    <source>
        <dbReference type="Proteomes" id="UP000015102"/>
    </source>
</evidence>
<keyword evidence="1" id="KW-0472">Membrane</keyword>